<dbReference type="RefSeq" id="WP_211632221.1">
    <property type="nucleotide sequence ID" value="NZ_CP073100.1"/>
</dbReference>
<dbReference type="InterPro" id="IPR022385">
    <property type="entry name" value="Rhs_assc_core"/>
</dbReference>
<keyword evidence="3" id="KW-1185">Reference proteome</keyword>
<feature type="chain" id="PRO_5037216808" description="RHS repeat-associated core domain-containing protein" evidence="1">
    <location>
        <begin position="28"/>
        <end position="453"/>
    </location>
</feature>
<dbReference type="AlphaFoldDB" id="A0A975J0S4"/>
<dbReference type="InterPro" id="IPR050708">
    <property type="entry name" value="T6SS_VgrG/RHS"/>
</dbReference>
<dbReference type="PANTHER" id="PTHR32305">
    <property type="match status" value="1"/>
</dbReference>
<dbReference type="EMBL" id="CP073100">
    <property type="protein sequence ID" value="QUE51922.1"/>
    <property type="molecule type" value="Genomic_DNA"/>
</dbReference>
<dbReference type="KEGG" id="lamb:KBB96_03305"/>
<keyword evidence="1" id="KW-0732">Signal</keyword>
<sequence length="453" mass="48352">MTTNSKNKTTKHAIVACVLGLAGAASANTSEKYVYDASGNMVEKTINGAVTRMSYDASNQLISTNKDGREEAYFHDTAGCLQNVVNATGEKIRFQTTGYAGKVLELNSSGLISKLFYNSEGQLVGKITGGDSTNYAWDGYSLAMDGSHVFTNEGHISGGVPLLIDGGEVVISDYLGNTLSSGTTQFDGSAYGDGFESGRYTGKAYIAELDSYVFKHRLYSSSIAKWNMPDPSGYPDGANNNIYACGDPISRIDADGLISFTTQTPSPSTFTQPGGSKVDTAMNAVAHENRNDTKNVIDTKYNPTVLPANKLLMKLSTLDRASDTVVLKTSGDSAFKADGGASNAGVNIETVETFGLANGQWESIQTILSNVAGPTANAVANSEYLDNNNSTTCPFYAGTPPGSPTVRDFPRRDWPTSGKTTWKAYIVYGDYMASTKEFYSDKNAGIKYGFTLE</sequence>
<evidence type="ECO:0000256" key="1">
    <source>
        <dbReference type="SAM" id="SignalP"/>
    </source>
</evidence>
<name>A0A975J0S4_9BACT</name>
<dbReference type="InterPro" id="IPR031325">
    <property type="entry name" value="RHS_repeat"/>
</dbReference>
<dbReference type="PANTHER" id="PTHR32305:SF15">
    <property type="entry name" value="PROTEIN RHSA-RELATED"/>
    <property type="match status" value="1"/>
</dbReference>
<protein>
    <recommendedName>
        <fullName evidence="4">RHS repeat-associated core domain-containing protein</fullName>
    </recommendedName>
</protein>
<dbReference type="Gene3D" id="2.180.10.10">
    <property type="entry name" value="RHS repeat-associated core"/>
    <property type="match status" value="1"/>
</dbReference>
<organism evidence="2 3">
    <name type="scientific">Luteolibacter ambystomatis</name>
    <dbReference type="NCBI Taxonomy" id="2824561"/>
    <lineage>
        <taxon>Bacteria</taxon>
        <taxon>Pseudomonadati</taxon>
        <taxon>Verrucomicrobiota</taxon>
        <taxon>Verrucomicrobiia</taxon>
        <taxon>Verrucomicrobiales</taxon>
        <taxon>Verrucomicrobiaceae</taxon>
        <taxon>Luteolibacter</taxon>
    </lineage>
</organism>
<dbReference type="Pfam" id="PF05593">
    <property type="entry name" value="RHS_repeat"/>
    <property type="match status" value="1"/>
</dbReference>
<dbReference type="NCBIfam" id="TIGR03696">
    <property type="entry name" value="Rhs_assc_core"/>
    <property type="match status" value="1"/>
</dbReference>
<accession>A0A975J0S4</accession>
<dbReference type="Proteomes" id="UP000676169">
    <property type="component" value="Chromosome"/>
</dbReference>
<reference evidence="2" key="1">
    <citation type="submission" date="2021-04" db="EMBL/GenBank/DDBJ databases">
        <title>Luteolibacter sp. 32A isolated from the skin of an Anderson's salamander (Ambystoma andersonii).</title>
        <authorList>
            <person name="Spergser J."/>
            <person name="Busse H.-J."/>
        </authorList>
    </citation>
    <scope>NUCLEOTIDE SEQUENCE</scope>
    <source>
        <strain evidence="2">32A</strain>
    </source>
</reference>
<evidence type="ECO:0000313" key="3">
    <source>
        <dbReference type="Proteomes" id="UP000676169"/>
    </source>
</evidence>
<evidence type="ECO:0008006" key="4">
    <source>
        <dbReference type="Google" id="ProtNLM"/>
    </source>
</evidence>
<feature type="signal peptide" evidence="1">
    <location>
        <begin position="1"/>
        <end position="27"/>
    </location>
</feature>
<evidence type="ECO:0000313" key="2">
    <source>
        <dbReference type="EMBL" id="QUE51922.1"/>
    </source>
</evidence>
<proteinExistence type="predicted"/>
<gene>
    <name evidence="2" type="ORF">KBB96_03305</name>
</gene>